<organism evidence="1 2">
    <name type="scientific">Eumeta variegata</name>
    <name type="common">Bagworm moth</name>
    <name type="synonym">Eumeta japonica</name>
    <dbReference type="NCBI Taxonomy" id="151549"/>
    <lineage>
        <taxon>Eukaryota</taxon>
        <taxon>Metazoa</taxon>
        <taxon>Ecdysozoa</taxon>
        <taxon>Arthropoda</taxon>
        <taxon>Hexapoda</taxon>
        <taxon>Insecta</taxon>
        <taxon>Pterygota</taxon>
        <taxon>Neoptera</taxon>
        <taxon>Endopterygota</taxon>
        <taxon>Lepidoptera</taxon>
        <taxon>Glossata</taxon>
        <taxon>Ditrysia</taxon>
        <taxon>Tineoidea</taxon>
        <taxon>Psychidae</taxon>
        <taxon>Oiketicinae</taxon>
        <taxon>Eumeta</taxon>
    </lineage>
</organism>
<keyword evidence="2" id="KW-1185">Reference proteome</keyword>
<sequence length="208" mass="23179">MSVHIYDTNTRYDTSDRDTSRCYKCGPSFSGAFDNAWWPMVLTKAKRGGLPPNLYRLLTNYFVDRKVGLIISTEVSWKRSTMGCPAGGSNLRLTVERSVDDFYCSFYSQPEEGRLQRLPTVRIGGDFIRAFHATTVLGVVIDDRLSFAQHALLIGERAAKFRQDVQGFGCIVGCEISVPADDIPGDFSRDSNVRCGLLVHTCQPAHCP</sequence>
<dbReference type="EMBL" id="BGZK01000389">
    <property type="protein sequence ID" value="GBP40842.1"/>
    <property type="molecule type" value="Genomic_DNA"/>
</dbReference>
<reference evidence="1 2" key="1">
    <citation type="journal article" date="2019" name="Commun. Biol.">
        <title>The bagworm genome reveals a unique fibroin gene that provides high tensile strength.</title>
        <authorList>
            <person name="Kono N."/>
            <person name="Nakamura H."/>
            <person name="Ohtoshi R."/>
            <person name="Tomita M."/>
            <person name="Numata K."/>
            <person name="Arakawa K."/>
        </authorList>
    </citation>
    <scope>NUCLEOTIDE SEQUENCE [LARGE SCALE GENOMIC DNA]</scope>
</reference>
<dbReference type="AlphaFoldDB" id="A0A4C1VR27"/>
<protein>
    <submittedName>
        <fullName evidence="1">Uncharacterized protein</fullName>
    </submittedName>
</protein>
<dbReference type="OrthoDB" id="7382669at2759"/>
<evidence type="ECO:0000313" key="1">
    <source>
        <dbReference type="EMBL" id="GBP40842.1"/>
    </source>
</evidence>
<accession>A0A4C1VR27</accession>
<evidence type="ECO:0000313" key="2">
    <source>
        <dbReference type="Proteomes" id="UP000299102"/>
    </source>
</evidence>
<comment type="caution">
    <text evidence="1">The sequence shown here is derived from an EMBL/GenBank/DDBJ whole genome shotgun (WGS) entry which is preliminary data.</text>
</comment>
<proteinExistence type="predicted"/>
<dbReference type="Proteomes" id="UP000299102">
    <property type="component" value="Unassembled WGS sequence"/>
</dbReference>
<name>A0A4C1VR27_EUMVA</name>
<gene>
    <name evidence="1" type="ORF">EVAR_88903_1</name>
</gene>